<keyword evidence="2" id="KW-1185">Reference proteome</keyword>
<dbReference type="eggNOG" id="COG0715">
    <property type="taxonomic scope" value="Bacteria"/>
</dbReference>
<dbReference type="CDD" id="cd01008">
    <property type="entry name" value="PBP2_NrtA_SsuA_CpmA_like"/>
    <property type="match status" value="1"/>
</dbReference>
<dbReference type="SUPFAM" id="SSF53850">
    <property type="entry name" value="Periplasmic binding protein-like II"/>
    <property type="match status" value="1"/>
</dbReference>
<dbReference type="PANTHER" id="PTHR30024">
    <property type="entry name" value="ALIPHATIC SULFONATES-BINDING PROTEIN-RELATED"/>
    <property type="match status" value="1"/>
</dbReference>
<dbReference type="EMBL" id="ACJN02000002">
    <property type="protein sequence ID" value="EFI34622.1"/>
    <property type="molecule type" value="Genomic_DNA"/>
</dbReference>
<accession>D6SPE6</accession>
<organism evidence="1 2">
    <name type="scientific">Desulfonatronospira thiodismutans ASO3-1</name>
    <dbReference type="NCBI Taxonomy" id="555779"/>
    <lineage>
        <taxon>Bacteria</taxon>
        <taxon>Pseudomonadati</taxon>
        <taxon>Thermodesulfobacteriota</taxon>
        <taxon>Desulfovibrionia</taxon>
        <taxon>Desulfovibrionales</taxon>
        <taxon>Desulfonatronovibrionaceae</taxon>
        <taxon>Desulfonatronospira</taxon>
    </lineage>
</organism>
<proteinExistence type="predicted"/>
<evidence type="ECO:0000313" key="2">
    <source>
        <dbReference type="Proteomes" id="UP000005496"/>
    </source>
</evidence>
<reference evidence="1" key="1">
    <citation type="submission" date="2010-05" db="EMBL/GenBank/DDBJ databases">
        <title>The draft genome of Desulfonatronospira thiodismutans ASO3-1.</title>
        <authorList>
            <consortium name="US DOE Joint Genome Institute (JGI-PGF)"/>
            <person name="Lucas S."/>
            <person name="Copeland A."/>
            <person name="Lapidus A."/>
            <person name="Cheng J.-F."/>
            <person name="Bruce D."/>
            <person name="Goodwin L."/>
            <person name="Pitluck S."/>
            <person name="Chertkov O."/>
            <person name="Brettin T."/>
            <person name="Detter J.C."/>
            <person name="Han C."/>
            <person name="Land M.L."/>
            <person name="Hauser L."/>
            <person name="Kyrpides N."/>
            <person name="Mikhailova N."/>
            <person name="Muyzer G."/>
            <person name="Woyke T."/>
        </authorList>
    </citation>
    <scope>NUCLEOTIDE SEQUENCE [LARGE SCALE GENOMIC DNA]</scope>
    <source>
        <strain evidence="1">ASO3-1</strain>
    </source>
</reference>
<dbReference type="AlphaFoldDB" id="D6SPE6"/>
<dbReference type="Proteomes" id="UP000005496">
    <property type="component" value="Unassembled WGS sequence"/>
</dbReference>
<gene>
    <name evidence="1" type="ORF">Dthio_PD1994</name>
</gene>
<dbReference type="RefSeq" id="WP_008869942.1">
    <property type="nucleotide sequence ID" value="NZ_ACJN02000002.1"/>
</dbReference>
<dbReference type="Gene3D" id="3.40.190.10">
    <property type="entry name" value="Periplasmic binding protein-like II"/>
    <property type="match status" value="2"/>
</dbReference>
<dbReference type="Pfam" id="PF13379">
    <property type="entry name" value="NMT1_2"/>
    <property type="match status" value="1"/>
</dbReference>
<evidence type="ECO:0000313" key="1">
    <source>
        <dbReference type="EMBL" id="EFI34622.1"/>
    </source>
</evidence>
<name>D6SPE6_9BACT</name>
<dbReference type="OrthoDB" id="9815602at2"/>
<protein>
    <submittedName>
        <fullName evidence="1">NMT1/THI5 like domain protein</fullName>
    </submittedName>
</protein>
<sequence>MNKYLFSAFVFLLLSLFTGVQGLHAETWRIGTWKTAQTIQPFFYEDFSGSARVQVFPFTNPADQRSALLAGSLDMTGTTLVHAIAAASRGEPVVLVAALCNKSSALVVHKNSQVQDVADLKEMSIGYVPGTMHEVLLRETLEQHGVDPERDVNLRRVDFFDMGTALARGDIDAFLSGEPFPSLAVHQGYGRILTYPYFDDSIGHINAGLLVTSKTVKERPELVQSMVNAHMQATEHLTRHKDQWLQAAGDFGTPIEVLQTAADNMELAWDMDETFVRRVQKLGARMQELGMIDEQPDYEKLLNTTFVENARRQNGHE</sequence>
<comment type="caution">
    <text evidence="1">The sequence shown here is derived from an EMBL/GenBank/DDBJ whole genome shotgun (WGS) entry which is preliminary data.</text>
</comment>